<dbReference type="PROSITE" id="PS51819">
    <property type="entry name" value="VOC"/>
    <property type="match status" value="1"/>
</dbReference>
<dbReference type="RefSeq" id="WP_336403499.1">
    <property type="nucleotide sequence ID" value="NZ_JBAPLU010000005.1"/>
</dbReference>
<keyword evidence="3" id="KW-1185">Reference proteome</keyword>
<dbReference type="Gene3D" id="3.10.180.10">
    <property type="entry name" value="2,3-Dihydroxybiphenyl 1,2-Dioxygenase, domain 1"/>
    <property type="match status" value="1"/>
</dbReference>
<evidence type="ECO:0000313" key="2">
    <source>
        <dbReference type="EMBL" id="MEI4271356.1"/>
    </source>
</evidence>
<accession>A0ABU8DR81</accession>
<dbReference type="InterPro" id="IPR029068">
    <property type="entry name" value="Glyas_Bleomycin-R_OHBP_Dase"/>
</dbReference>
<dbReference type="InterPro" id="IPR037523">
    <property type="entry name" value="VOC_core"/>
</dbReference>
<gene>
    <name evidence="2" type="ORF">TEK04_06445</name>
</gene>
<proteinExistence type="predicted"/>
<sequence length="133" mass="14255">MTISLSFTSLLVAEPDRSVAFYADVFGLPEVASLASPHFRGLRIGPTVLGFSGPKAYELLHLTEPAPGSVGVDTFLTFEAASIEEVDELTDRATAHGATVLAPPAETYYGAWQAVLADPDGHVFRINHLRLDD</sequence>
<dbReference type="PANTHER" id="PTHR36503">
    <property type="entry name" value="BLR2520 PROTEIN"/>
    <property type="match status" value="1"/>
</dbReference>
<evidence type="ECO:0000259" key="1">
    <source>
        <dbReference type="PROSITE" id="PS51819"/>
    </source>
</evidence>
<evidence type="ECO:0000313" key="3">
    <source>
        <dbReference type="Proteomes" id="UP001361570"/>
    </source>
</evidence>
<dbReference type="InterPro" id="IPR004360">
    <property type="entry name" value="Glyas_Fos-R_dOase_dom"/>
</dbReference>
<dbReference type="Pfam" id="PF00903">
    <property type="entry name" value="Glyoxalase"/>
    <property type="match status" value="1"/>
</dbReference>
<reference evidence="2 3" key="1">
    <citation type="submission" date="2024-03" db="EMBL/GenBank/DDBJ databases">
        <title>Draft genome sequence of Klenkia sp. LSe6-5.</title>
        <authorList>
            <person name="Duangmal K."/>
            <person name="Chantavorakit T."/>
        </authorList>
    </citation>
    <scope>NUCLEOTIDE SEQUENCE [LARGE SCALE GENOMIC DNA]</scope>
    <source>
        <strain evidence="2 3">LSe6-5</strain>
    </source>
</reference>
<comment type="caution">
    <text evidence="2">The sequence shown here is derived from an EMBL/GenBank/DDBJ whole genome shotgun (WGS) entry which is preliminary data.</text>
</comment>
<organism evidence="2 3">
    <name type="scientific">Klenkia sesuvii</name>
    <dbReference type="NCBI Taxonomy" id="3103137"/>
    <lineage>
        <taxon>Bacteria</taxon>
        <taxon>Bacillati</taxon>
        <taxon>Actinomycetota</taxon>
        <taxon>Actinomycetes</taxon>
        <taxon>Geodermatophilales</taxon>
        <taxon>Geodermatophilaceae</taxon>
        <taxon>Klenkia</taxon>
    </lineage>
</organism>
<dbReference type="EMBL" id="JBAPLU010000005">
    <property type="protein sequence ID" value="MEI4271356.1"/>
    <property type="molecule type" value="Genomic_DNA"/>
</dbReference>
<dbReference type="SUPFAM" id="SSF54593">
    <property type="entry name" value="Glyoxalase/Bleomycin resistance protein/Dihydroxybiphenyl dioxygenase"/>
    <property type="match status" value="1"/>
</dbReference>
<dbReference type="Proteomes" id="UP001361570">
    <property type="component" value="Unassembled WGS sequence"/>
</dbReference>
<protein>
    <submittedName>
        <fullName evidence="2">VOC family protein</fullName>
    </submittedName>
</protein>
<name>A0ABU8DR81_9ACTN</name>
<feature type="domain" description="VOC" evidence="1">
    <location>
        <begin position="4"/>
        <end position="129"/>
    </location>
</feature>
<dbReference type="PANTHER" id="PTHR36503:SF1">
    <property type="entry name" value="BLR2520 PROTEIN"/>
    <property type="match status" value="1"/>
</dbReference>